<gene>
    <name evidence="1" type="ORF">GCM10009843_00360</name>
</gene>
<reference evidence="2" key="1">
    <citation type="journal article" date="2019" name="Int. J. Syst. Evol. Microbiol.">
        <title>The Global Catalogue of Microorganisms (GCM) 10K type strain sequencing project: providing services to taxonomists for standard genome sequencing and annotation.</title>
        <authorList>
            <consortium name="The Broad Institute Genomics Platform"/>
            <consortium name="The Broad Institute Genome Sequencing Center for Infectious Disease"/>
            <person name="Wu L."/>
            <person name="Ma J."/>
        </authorList>
    </citation>
    <scope>NUCLEOTIDE SEQUENCE [LARGE SCALE GENOMIC DNA]</scope>
    <source>
        <strain evidence="2">JCM 16021</strain>
    </source>
</reference>
<dbReference type="Proteomes" id="UP001500575">
    <property type="component" value="Unassembled WGS sequence"/>
</dbReference>
<dbReference type="EMBL" id="BAAAQQ010000001">
    <property type="protein sequence ID" value="GAA2113065.1"/>
    <property type="molecule type" value="Genomic_DNA"/>
</dbReference>
<evidence type="ECO:0000313" key="2">
    <source>
        <dbReference type="Proteomes" id="UP001500575"/>
    </source>
</evidence>
<name>A0ABP5J891_9ACTN</name>
<accession>A0ABP5J891</accession>
<comment type="caution">
    <text evidence="1">The sequence shown here is derived from an EMBL/GenBank/DDBJ whole genome shotgun (WGS) entry which is preliminary data.</text>
</comment>
<organism evidence="1 2">
    <name type="scientific">Nocardioides bigeumensis</name>
    <dbReference type="NCBI Taxonomy" id="433657"/>
    <lineage>
        <taxon>Bacteria</taxon>
        <taxon>Bacillati</taxon>
        <taxon>Actinomycetota</taxon>
        <taxon>Actinomycetes</taxon>
        <taxon>Propionibacteriales</taxon>
        <taxon>Nocardioidaceae</taxon>
        <taxon>Nocardioides</taxon>
    </lineage>
</organism>
<proteinExistence type="predicted"/>
<sequence length="70" mass="8137">MMTISSLKQLAVSRGTETWIAAFDVTPTRYRESSRGEWQRLKGGDIAFRFVLTHDRRHGYNVSELYQESV</sequence>
<protein>
    <submittedName>
        <fullName evidence="1">Uncharacterized protein</fullName>
    </submittedName>
</protein>
<evidence type="ECO:0000313" key="1">
    <source>
        <dbReference type="EMBL" id="GAA2113065.1"/>
    </source>
</evidence>
<keyword evidence="2" id="KW-1185">Reference proteome</keyword>